<dbReference type="PROSITE" id="PS00999">
    <property type="entry name" value="SSI"/>
    <property type="match status" value="1"/>
</dbReference>
<dbReference type="SUPFAM" id="SSF55399">
    <property type="entry name" value="Subtilisin inhibitor"/>
    <property type="match status" value="1"/>
</dbReference>
<evidence type="ECO:0000313" key="9">
    <source>
        <dbReference type="EMBL" id="MBP0457061.1"/>
    </source>
</evidence>
<dbReference type="InterPro" id="IPR036819">
    <property type="entry name" value="Subtilisin_inhibitor-like_sf"/>
</dbReference>
<dbReference type="Proteomes" id="UP000670475">
    <property type="component" value="Unassembled WGS sequence"/>
</dbReference>
<reference evidence="9" key="1">
    <citation type="submission" date="2021-03" db="EMBL/GenBank/DDBJ databases">
        <title>Whole genome sequence of Streptomyces bomunensis MMS17-BM035.</title>
        <authorList>
            <person name="Lee J.H."/>
        </authorList>
    </citation>
    <scope>NUCLEOTIDE SEQUENCE</scope>
    <source>
        <strain evidence="9">MMS17-BM035</strain>
    </source>
</reference>
<feature type="domain" description="Subtilisin inhibitor" evidence="8">
    <location>
        <begin position="45"/>
        <end position="125"/>
    </location>
</feature>
<keyword evidence="10" id="KW-1185">Reference proteome</keyword>
<comment type="caution">
    <text evidence="9">The sequence shown here is derived from an EMBL/GenBank/DDBJ whole genome shotgun (WGS) entry which is preliminary data.</text>
</comment>
<evidence type="ECO:0000256" key="3">
    <source>
        <dbReference type="ARBA" id="ARBA00022525"/>
    </source>
</evidence>
<evidence type="ECO:0000256" key="2">
    <source>
        <dbReference type="ARBA" id="ARBA00010472"/>
    </source>
</evidence>
<keyword evidence="3" id="KW-0964">Secreted</keyword>
<dbReference type="Gene3D" id="3.30.350.10">
    <property type="entry name" value="Subtilisin inhibitor-like"/>
    <property type="match status" value="1"/>
</dbReference>
<feature type="signal peptide" evidence="7">
    <location>
        <begin position="1"/>
        <end position="31"/>
    </location>
</feature>
<dbReference type="EMBL" id="JAGIQL010000014">
    <property type="protein sequence ID" value="MBP0457061.1"/>
    <property type="molecule type" value="Genomic_DNA"/>
</dbReference>
<evidence type="ECO:0000256" key="6">
    <source>
        <dbReference type="ARBA" id="ARBA00023157"/>
    </source>
</evidence>
<dbReference type="GO" id="GO:0004867">
    <property type="term" value="F:serine-type endopeptidase inhibitor activity"/>
    <property type="evidence" value="ECO:0007669"/>
    <property type="project" value="UniProtKB-KW"/>
</dbReference>
<sequence length="150" mass="14851">MRRLASSLASCVPLAAAGLVGLAALAPGASAAASAAAAGEAPGAVLTVSVSDPSGAVPSATYELRCAPAGGTHPHAADACDRLGVLDRDGADPFAPVPDGQICTQIYGGPATAHITGTWRGRAVDAAFDRRNGCEIARWRGLVPVLPALD</sequence>
<evidence type="ECO:0000256" key="1">
    <source>
        <dbReference type="ARBA" id="ARBA00004613"/>
    </source>
</evidence>
<evidence type="ECO:0000256" key="7">
    <source>
        <dbReference type="SAM" id="SignalP"/>
    </source>
</evidence>
<comment type="similarity">
    <text evidence="2">Belongs to the protease inhibitor I16 (SSI) family.</text>
</comment>
<evidence type="ECO:0000256" key="4">
    <source>
        <dbReference type="ARBA" id="ARBA00022690"/>
    </source>
</evidence>
<organism evidence="9 10">
    <name type="scientific">Streptomyces montanisoli</name>
    <dbReference type="NCBI Taxonomy" id="2798581"/>
    <lineage>
        <taxon>Bacteria</taxon>
        <taxon>Bacillati</taxon>
        <taxon>Actinomycetota</taxon>
        <taxon>Actinomycetes</taxon>
        <taxon>Kitasatosporales</taxon>
        <taxon>Streptomycetaceae</taxon>
        <taxon>Streptomyces</taxon>
    </lineage>
</organism>
<evidence type="ECO:0000313" key="10">
    <source>
        <dbReference type="Proteomes" id="UP000670475"/>
    </source>
</evidence>
<evidence type="ECO:0000256" key="5">
    <source>
        <dbReference type="ARBA" id="ARBA00022900"/>
    </source>
</evidence>
<dbReference type="GO" id="GO:0005576">
    <property type="term" value="C:extracellular region"/>
    <property type="evidence" value="ECO:0007669"/>
    <property type="project" value="UniProtKB-SubCell"/>
</dbReference>
<keyword evidence="7" id="KW-0732">Signal</keyword>
<protein>
    <recommendedName>
        <fullName evidence="8">Subtilisin inhibitor domain-containing protein</fullName>
    </recommendedName>
</protein>
<comment type="subcellular location">
    <subcellularLocation>
        <location evidence="1">Secreted</location>
    </subcellularLocation>
</comment>
<dbReference type="InterPro" id="IPR020054">
    <property type="entry name" value="Prot_inh_SSI_I16_CS"/>
</dbReference>
<dbReference type="Pfam" id="PF00720">
    <property type="entry name" value="SSI"/>
    <property type="match status" value="1"/>
</dbReference>
<keyword evidence="4" id="KW-0646">Protease inhibitor</keyword>
<dbReference type="InterPro" id="IPR023549">
    <property type="entry name" value="Subtilisin_inhibitor"/>
</dbReference>
<keyword evidence="6" id="KW-1015">Disulfide bond</keyword>
<accession>A0A940MAU5</accession>
<proteinExistence type="inferred from homology"/>
<feature type="chain" id="PRO_5039505126" description="Subtilisin inhibitor domain-containing protein" evidence="7">
    <location>
        <begin position="32"/>
        <end position="150"/>
    </location>
</feature>
<dbReference type="AlphaFoldDB" id="A0A940MAU5"/>
<name>A0A940MAU5_9ACTN</name>
<evidence type="ECO:0000259" key="8">
    <source>
        <dbReference type="Pfam" id="PF00720"/>
    </source>
</evidence>
<keyword evidence="5" id="KW-0722">Serine protease inhibitor</keyword>
<gene>
    <name evidence="9" type="ORF">JFN87_06050</name>
</gene>